<evidence type="ECO:0000313" key="1">
    <source>
        <dbReference type="EMBL" id="RCJ35728.1"/>
    </source>
</evidence>
<evidence type="ECO:0008006" key="3">
    <source>
        <dbReference type="Google" id="ProtNLM"/>
    </source>
</evidence>
<proteinExistence type="predicted"/>
<dbReference type="InterPro" id="IPR036890">
    <property type="entry name" value="HATPase_C_sf"/>
</dbReference>
<protein>
    <recommendedName>
        <fullName evidence="3">Histidine kinase/HSP90-like ATPase domain-containing protein</fullName>
    </recommendedName>
</protein>
<dbReference type="SUPFAM" id="SSF55874">
    <property type="entry name" value="ATPase domain of HSP90 chaperone/DNA topoisomerase II/histidine kinase"/>
    <property type="match status" value="1"/>
</dbReference>
<name>A0A367RGP7_NOSPU</name>
<dbReference type="Proteomes" id="UP000252085">
    <property type="component" value="Unassembled WGS sequence"/>
</dbReference>
<dbReference type="Gene3D" id="3.30.565.10">
    <property type="entry name" value="Histidine kinase-like ATPase, C-terminal domain"/>
    <property type="match status" value="1"/>
</dbReference>
<sequence length="161" mass="18775">MTEMFNDVLIIGQLKVEKLEYGATSCNLVEHNRQSPEKIQMNLGYRRLIFFTSQYKFVTCCINEKLLAYILTNLFSNAIKYFSDDGIFKFNFLSQDRQTVFKIKAFQISIFQEYIVDILESFYHTMNGDSILGTALKMAILKKCVDIYRGKIFITSIKSHL</sequence>
<comment type="caution">
    <text evidence="1">The sequence shown here is derived from an EMBL/GenBank/DDBJ whole genome shotgun (WGS) entry which is preliminary data.</text>
</comment>
<reference evidence="1 2" key="1">
    <citation type="submission" date="2016-04" db="EMBL/GenBank/DDBJ databases">
        <authorList>
            <person name="Evans L.H."/>
            <person name="Alamgir A."/>
            <person name="Owens N."/>
            <person name="Weber N.D."/>
            <person name="Virtaneva K."/>
            <person name="Barbian K."/>
            <person name="Babar A."/>
            <person name="Rosenke K."/>
        </authorList>
    </citation>
    <scope>NUCLEOTIDE SEQUENCE [LARGE SCALE GENOMIC DNA]</scope>
    <source>
        <strain evidence="1">NIES-2108</strain>
    </source>
</reference>
<accession>A0A367RGP7</accession>
<gene>
    <name evidence="1" type="ORF">A6769_18985</name>
</gene>
<dbReference type="EMBL" id="LXQE01000151">
    <property type="protein sequence ID" value="RCJ35728.1"/>
    <property type="molecule type" value="Genomic_DNA"/>
</dbReference>
<dbReference type="AlphaFoldDB" id="A0A367RGP7"/>
<organism evidence="1 2">
    <name type="scientific">Nostoc punctiforme NIES-2108</name>
    <dbReference type="NCBI Taxonomy" id="1356359"/>
    <lineage>
        <taxon>Bacteria</taxon>
        <taxon>Bacillati</taxon>
        <taxon>Cyanobacteriota</taxon>
        <taxon>Cyanophyceae</taxon>
        <taxon>Nostocales</taxon>
        <taxon>Nostocaceae</taxon>
        <taxon>Nostoc</taxon>
    </lineage>
</organism>
<evidence type="ECO:0000313" key="2">
    <source>
        <dbReference type="Proteomes" id="UP000252085"/>
    </source>
</evidence>